<dbReference type="AlphaFoldDB" id="A0A9E8NBB3"/>
<dbReference type="RefSeq" id="WP_244822261.1">
    <property type="nucleotide sequence ID" value="NZ_CP112998.1"/>
</dbReference>
<dbReference type="KEGG" id="dpf:ON006_29590"/>
<sequence>MELLLSSPIGKIAFSRQQRDELKAMKAAADDIVTILTRFDNVFQPLGWIASESTNLETARMALQLVDEHKMDEAEQMLCTDFEGDNLDFLSMRLRGSDYFFKRENILNEAFALTKEKRYLAAIPLILLVADGVGQDIFGLSIFRDGLDLSEMNAIAGHSEGLQSLTATFARRRQAFNNKEITIPFRNGILHGRDNNYGNRLVVSKAWSYLSCVRDIVRAREDRLNAKPEPELSWEETIAMREETRIQEKMLNEWSPRPKDHLSGWTLSTDSLEEISSLSPEATLKVFLKAWHKGNYGEMGKQSLYYVERTVPKRAGEIRECMEGIVLHDAEITEIDDEASYETNIMCRLTLNVLGHDLTDLFVFRVQYVDKENLPVVRGHKFGGWQVVLNYIGHAYDLKNKVRDSSENDSLGE</sequence>
<dbReference type="EMBL" id="CP112998">
    <property type="protein sequence ID" value="WAC11871.1"/>
    <property type="molecule type" value="Genomic_DNA"/>
</dbReference>
<evidence type="ECO:0000313" key="1">
    <source>
        <dbReference type="EMBL" id="WAC11871.1"/>
    </source>
</evidence>
<evidence type="ECO:0000313" key="2">
    <source>
        <dbReference type="Proteomes" id="UP001164653"/>
    </source>
</evidence>
<reference evidence="1" key="1">
    <citation type="submission" date="2022-11" db="EMBL/GenBank/DDBJ databases">
        <title>Dyadobacter pollutisoli sp. nov., isolated from plastic dumped soil.</title>
        <authorList>
            <person name="Kim J.M."/>
            <person name="Kim K.R."/>
            <person name="Lee J.K."/>
            <person name="Hao L."/>
            <person name="Jeon C.O."/>
        </authorList>
    </citation>
    <scope>NUCLEOTIDE SEQUENCE</scope>
    <source>
        <strain evidence="1">U1</strain>
    </source>
</reference>
<proteinExistence type="predicted"/>
<organism evidence="1 2">
    <name type="scientific">Dyadobacter pollutisoli</name>
    <dbReference type="NCBI Taxonomy" id="2910158"/>
    <lineage>
        <taxon>Bacteria</taxon>
        <taxon>Pseudomonadati</taxon>
        <taxon>Bacteroidota</taxon>
        <taxon>Cytophagia</taxon>
        <taxon>Cytophagales</taxon>
        <taxon>Spirosomataceae</taxon>
        <taxon>Dyadobacter</taxon>
    </lineage>
</organism>
<accession>A0A9E8NBB3</accession>
<protein>
    <submittedName>
        <fullName evidence="1">Uncharacterized protein</fullName>
    </submittedName>
</protein>
<dbReference type="Proteomes" id="UP001164653">
    <property type="component" value="Chromosome"/>
</dbReference>
<keyword evidence="2" id="KW-1185">Reference proteome</keyword>
<gene>
    <name evidence="1" type="ORF">ON006_29590</name>
</gene>
<name>A0A9E8NBB3_9BACT</name>